<keyword evidence="2" id="KW-0328">Glycosyltransferase</keyword>
<evidence type="ECO:0000256" key="2">
    <source>
        <dbReference type="ARBA" id="ARBA00022676"/>
    </source>
</evidence>
<protein>
    <submittedName>
        <fullName evidence="4">Glycosyltransferase family 2 protein</fullName>
    </submittedName>
</protein>
<dbReference type="EMBL" id="DXAN01000009">
    <property type="protein sequence ID" value="HJA08317.1"/>
    <property type="molecule type" value="Genomic_DNA"/>
</dbReference>
<sequence length="335" mass="37706">MDHTNVGVIILTYNDWEDTLACLERVHAQSDFPRRIVVCDNGSGNEVADRILAGWRSLAIRTGHPEPVEVFGDDNAQAPLTLLRREENEGAAGGMNAGLRLLLYDPDCTAFWLLHNDTLPEPYALAALLRHTQDEKNIGMVGSTLLFHDKDLLECAAGGTWSRRTGTARLLDEGVERYALTDRKDIVAKLDYVDGASCLVLRPLVESIGLYDERFFRFYEDVEYGLRARKAGFRLNWAPGALVRHRAPNTGALTPMLAVTEEPDLPPVADYLYVRNRFFLLRRERARALPFALVALPLPLSRRMFRGQKDRLRLVIRAAWDGVRSRMGKPATLPL</sequence>
<keyword evidence="3" id="KW-0808">Transferase</keyword>
<dbReference type="InterPro" id="IPR029044">
    <property type="entry name" value="Nucleotide-diphossugar_trans"/>
</dbReference>
<evidence type="ECO:0000313" key="4">
    <source>
        <dbReference type="EMBL" id="HJA08317.1"/>
    </source>
</evidence>
<dbReference type="Proteomes" id="UP000824225">
    <property type="component" value="Unassembled WGS sequence"/>
</dbReference>
<dbReference type="Pfam" id="PF13641">
    <property type="entry name" value="Glyco_tranf_2_3"/>
    <property type="match status" value="1"/>
</dbReference>
<evidence type="ECO:0000256" key="3">
    <source>
        <dbReference type="ARBA" id="ARBA00022679"/>
    </source>
</evidence>
<name>A0A9D2HBQ1_9BACT</name>
<organism evidence="4 5">
    <name type="scientific">Candidatus Mailhella merdigallinarum</name>
    <dbReference type="NCBI Taxonomy" id="2838658"/>
    <lineage>
        <taxon>Bacteria</taxon>
        <taxon>Pseudomonadati</taxon>
        <taxon>Thermodesulfobacteriota</taxon>
        <taxon>Desulfovibrionia</taxon>
        <taxon>Desulfovibrionales</taxon>
        <taxon>Desulfovibrionaceae</taxon>
        <taxon>Mailhella</taxon>
    </lineage>
</organism>
<dbReference type="SUPFAM" id="SSF53448">
    <property type="entry name" value="Nucleotide-diphospho-sugar transferases"/>
    <property type="match status" value="1"/>
</dbReference>
<dbReference type="PANTHER" id="PTHR43179">
    <property type="entry name" value="RHAMNOSYLTRANSFERASE WBBL"/>
    <property type="match status" value="1"/>
</dbReference>
<proteinExistence type="inferred from homology"/>
<dbReference type="GO" id="GO:0016757">
    <property type="term" value="F:glycosyltransferase activity"/>
    <property type="evidence" value="ECO:0007669"/>
    <property type="project" value="UniProtKB-KW"/>
</dbReference>
<reference evidence="4" key="2">
    <citation type="submission" date="2021-04" db="EMBL/GenBank/DDBJ databases">
        <authorList>
            <person name="Gilroy R."/>
        </authorList>
    </citation>
    <scope>NUCLEOTIDE SEQUENCE</scope>
    <source>
        <strain evidence="4">CHK186-16707</strain>
    </source>
</reference>
<accession>A0A9D2HBQ1</accession>
<evidence type="ECO:0000256" key="1">
    <source>
        <dbReference type="ARBA" id="ARBA00006739"/>
    </source>
</evidence>
<dbReference type="Gene3D" id="3.90.550.10">
    <property type="entry name" value="Spore Coat Polysaccharide Biosynthesis Protein SpsA, Chain A"/>
    <property type="match status" value="1"/>
</dbReference>
<comment type="caution">
    <text evidence="4">The sequence shown here is derived from an EMBL/GenBank/DDBJ whole genome shotgun (WGS) entry which is preliminary data.</text>
</comment>
<reference evidence="4" key="1">
    <citation type="journal article" date="2021" name="PeerJ">
        <title>Extensive microbial diversity within the chicken gut microbiome revealed by metagenomics and culture.</title>
        <authorList>
            <person name="Gilroy R."/>
            <person name="Ravi A."/>
            <person name="Getino M."/>
            <person name="Pursley I."/>
            <person name="Horton D.L."/>
            <person name="Alikhan N.F."/>
            <person name="Baker D."/>
            <person name="Gharbi K."/>
            <person name="Hall N."/>
            <person name="Watson M."/>
            <person name="Adriaenssens E.M."/>
            <person name="Foster-Nyarko E."/>
            <person name="Jarju S."/>
            <person name="Secka A."/>
            <person name="Antonio M."/>
            <person name="Oren A."/>
            <person name="Chaudhuri R.R."/>
            <person name="La Ragione R."/>
            <person name="Hildebrand F."/>
            <person name="Pallen M.J."/>
        </authorList>
    </citation>
    <scope>NUCLEOTIDE SEQUENCE</scope>
    <source>
        <strain evidence="4">CHK186-16707</strain>
    </source>
</reference>
<dbReference type="PANTHER" id="PTHR43179:SF12">
    <property type="entry name" value="GALACTOFURANOSYLTRANSFERASE GLFT2"/>
    <property type="match status" value="1"/>
</dbReference>
<comment type="similarity">
    <text evidence="1">Belongs to the glycosyltransferase 2 family.</text>
</comment>
<evidence type="ECO:0000313" key="5">
    <source>
        <dbReference type="Proteomes" id="UP000824225"/>
    </source>
</evidence>
<gene>
    <name evidence="4" type="ORF">H9962_03890</name>
</gene>
<dbReference type="AlphaFoldDB" id="A0A9D2HBQ1"/>